<reference evidence="3 4" key="1">
    <citation type="submission" date="2016-10" db="EMBL/GenBank/DDBJ databases">
        <authorList>
            <person name="de Groot N.N."/>
        </authorList>
    </citation>
    <scope>NUCLEOTIDE SEQUENCE [LARGE SCALE GENOMIC DNA]</scope>
    <source>
        <strain evidence="3 4">DSM 19981</strain>
    </source>
</reference>
<evidence type="ECO:0000256" key="1">
    <source>
        <dbReference type="SAM" id="MobiDB-lite"/>
    </source>
</evidence>
<evidence type="ECO:0000259" key="2">
    <source>
        <dbReference type="Pfam" id="PF14326"/>
    </source>
</evidence>
<dbReference type="EMBL" id="FOSQ01000029">
    <property type="protein sequence ID" value="SFL15772.1"/>
    <property type="molecule type" value="Genomic_DNA"/>
</dbReference>
<dbReference type="Proteomes" id="UP000199473">
    <property type="component" value="Unassembled WGS sequence"/>
</dbReference>
<keyword evidence="4" id="KW-1185">Reference proteome</keyword>
<protein>
    <recommendedName>
        <fullName evidence="2">DUF4384 domain-containing protein</fullName>
    </recommendedName>
</protein>
<dbReference type="InterPro" id="IPR025493">
    <property type="entry name" value="DUF4384"/>
</dbReference>
<accession>A0A1I4FCS3</accession>
<proteinExistence type="predicted"/>
<sequence>MRTLLLAAVAALGIVLDVGSTQAQLRSRGLAVVPDEERRSRIVEVIGQAQIPAALRAQRGATETEQLRHQALQSARAAAHDRISREISGSADLELRNAADSQDIAVIESRDISGPQDQFQVWARVEVRLYPRRLMAGAPAVPASAPQAEPGRAPPRSPEAPAAQEPLTVTIRTDRREYVEGEEFIVTVRGNRDFYARITYEDAAGKIIQVLPNAFRSEARFEGGRDYRIPGDGDRFRLRVTQPFGQERFTVYASTTPIAPITETPQQRGAGLAVVQEPRPDVGIRARGLEVVAAPPMPSAPSSTVAAPPPALPSSGSVEFYEAVWLVTTRSSAPQPAAIPPTPAPAAVAPPPSAPRPPAAPAAASAPRPAAAPQRAQDTADSRLPRVCTPALGRQLLRDINRLKPIRNSDVDIIDLMNLRTTSADASGLTCAAILLASNGERVNATIRIFISSLGEVLFELRPI</sequence>
<dbReference type="Pfam" id="PF14326">
    <property type="entry name" value="DUF4384"/>
    <property type="match status" value="1"/>
</dbReference>
<feature type="region of interest" description="Disordered" evidence="1">
    <location>
        <begin position="295"/>
        <end position="314"/>
    </location>
</feature>
<feature type="region of interest" description="Disordered" evidence="1">
    <location>
        <begin position="138"/>
        <end position="167"/>
    </location>
</feature>
<dbReference type="OrthoDB" id="9814546at2"/>
<dbReference type="PANTHER" id="PTHR36194:SF1">
    <property type="entry name" value="S-LAYER-LIKE PROTEIN"/>
    <property type="match status" value="1"/>
</dbReference>
<gene>
    <name evidence="3" type="ORF">SAMN02745775_1298</name>
</gene>
<evidence type="ECO:0000313" key="4">
    <source>
        <dbReference type="Proteomes" id="UP000199473"/>
    </source>
</evidence>
<feature type="compositionally biased region" description="Pro residues" evidence="1">
    <location>
        <begin position="337"/>
        <end position="360"/>
    </location>
</feature>
<evidence type="ECO:0000313" key="3">
    <source>
        <dbReference type="EMBL" id="SFL15772.1"/>
    </source>
</evidence>
<feature type="region of interest" description="Disordered" evidence="1">
    <location>
        <begin position="333"/>
        <end position="383"/>
    </location>
</feature>
<feature type="compositionally biased region" description="Low complexity" evidence="1">
    <location>
        <begin position="361"/>
        <end position="377"/>
    </location>
</feature>
<feature type="domain" description="DUF4384" evidence="2">
    <location>
        <begin position="178"/>
        <end position="257"/>
    </location>
</feature>
<dbReference type="AlphaFoldDB" id="A0A1I4FCS3"/>
<dbReference type="PANTHER" id="PTHR36194">
    <property type="entry name" value="S-LAYER-LIKE PROTEIN"/>
    <property type="match status" value="1"/>
</dbReference>
<name>A0A1I4FCS3_9PROT</name>
<dbReference type="STRING" id="1123062.SAMN02745775_1298"/>
<organism evidence="3 4">
    <name type="scientific">Falsiroseomonas stagni DSM 19981</name>
    <dbReference type="NCBI Taxonomy" id="1123062"/>
    <lineage>
        <taxon>Bacteria</taxon>
        <taxon>Pseudomonadati</taxon>
        <taxon>Pseudomonadota</taxon>
        <taxon>Alphaproteobacteria</taxon>
        <taxon>Acetobacterales</taxon>
        <taxon>Roseomonadaceae</taxon>
        <taxon>Falsiroseomonas</taxon>
    </lineage>
</organism>